<dbReference type="Gene3D" id="1.10.1040.10">
    <property type="entry name" value="N-(1-d-carboxylethyl)-l-norvaline Dehydrogenase, domain 2"/>
    <property type="match status" value="1"/>
</dbReference>
<evidence type="ECO:0000256" key="4">
    <source>
        <dbReference type="ARBA" id="ARBA00019465"/>
    </source>
</evidence>
<evidence type="ECO:0000256" key="6">
    <source>
        <dbReference type="ARBA" id="ARBA00022857"/>
    </source>
</evidence>
<dbReference type="PANTHER" id="PTHR43765:SF2">
    <property type="entry name" value="2-DEHYDROPANTOATE 2-REDUCTASE"/>
    <property type="match status" value="1"/>
</dbReference>
<feature type="domain" description="Ketopantoate reductase N-terminal" evidence="11">
    <location>
        <begin position="4"/>
        <end position="149"/>
    </location>
</feature>
<keyword evidence="14" id="KW-1185">Reference proteome</keyword>
<feature type="domain" description="Ketopantoate reductase C-terminal" evidence="12">
    <location>
        <begin position="180"/>
        <end position="300"/>
    </location>
</feature>
<dbReference type="PANTHER" id="PTHR43765">
    <property type="entry name" value="2-DEHYDROPANTOATE 2-REDUCTASE-RELATED"/>
    <property type="match status" value="1"/>
</dbReference>
<gene>
    <name evidence="13" type="ORF">ACFQ1E_16420</name>
</gene>
<keyword evidence="6 10" id="KW-0521">NADP</keyword>
<dbReference type="InterPro" id="IPR036291">
    <property type="entry name" value="NAD(P)-bd_dom_sf"/>
</dbReference>
<evidence type="ECO:0000256" key="1">
    <source>
        <dbReference type="ARBA" id="ARBA00004994"/>
    </source>
</evidence>
<dbReference type="InterPro" id="IPR050838">
    <property type="entry name" value="Ketopantoate_reductase"/>
</dbReference>
<dbReference type="InterPro" id="IPR013328">
    <property type="entry name" value="6PGD_dom2"/>
</dbReference>
<evidence type="ECO:0000313" key="13">
    <source>
        <dbReference type="EMBL" id="MFD0947929.1"/>
    </source>
</evidence>
<evidence type="ECO:0000256" key="5">
    <source>
        <dbReference type="ARBA" id="ARBA00022655"/>
    </source>
</evidence>
<proteinExistence type="inferred from homology"/>
<evidence type="ECO:0000256" key="9">
    <source>
        <dbReference type="ARBA" id="ARBA00048793"/>
    </source>
</evidence>
<evidence type="ECO:0000259" key="12">
    <source>
        <dbReference type="Pfam" id="PF08546"/>
    </source>
</evidence>
<keyword evidence="7 10" id="KW-0560">Oxidoreductase</keyword>
<dbReference type="InterPro" id="IPR013752">
    <property type="entry name" value="KPA_reductase"/>
</dbReference>
<dbReference type="Pfam" id="PF08546">
    <property type="entry name" value="ApbA_C"/>
    <property type="match status" value="1"/>
</dbReference>
<dbReference type="InterPro" id="IPR008927">
    <property type="entry name" value="6-PGluconate_DH-like_C_sf"/>
</dbReference>
<comment type="caution">
    <text evidence="13">The sequence shown here is derived from an EMBL/GenBank/DDBJ whole genome shotgun (WGS) entry which is preliminary data.</text>
</comment>
<evidence type="ECO:0000259" key="11">
    <source>
        <dbReference type="Pfam" id="PF02558"/>
    </source>
</evidence>
<dbReference type="SUPFAM" id="SSF51735">
    <property type="entry name" value="NAD(P)-binding Rossmann-fold domains"/>
    <property type="match status" value="1"/>
</dbReference>
<dbReference type="Proteomes" id="UP001596977">
    <property type="component" value="Unassembled WGS sequence"/>
</dbReference>
<keyword evidence="5 10" id="KW-0566">Pantothenate biosynthesis</keyword>
<evidence type="ECO:0000256" key="7">
    <source>
        <dbReference type="ARBA" id="ARBA00023002"/>
    </source>
</evidence>
<name>A0ABW3H9H8_9SPHN</name>
<organism evidence="13 14">
    <name type="scientific">Sphingomonas canadensis</name>
    <dbReference type="NCBI Taxonomy" id="1219257"/>
    <lineage>
        <taxon>Bacteria</taxon>
        <taxon>Pseudomonadati</taxon>
        <taxon>Pseudomonadota</taxon>
        <taxon>Alphaproteobacteria</taxon>
        <taxon>Sphingomonadales</taxon>
        <taxon>Sphingomonadaceae</taxon>
        <taxon>Sphingomonas</taxon>
    </lineage>
</organism>
<dbReference type="InterPro" id="IPR013332">
    <property type="entry name" value="KPR_N"/>
</dbReference>
<comment type="catalytic activity">
    <reaction evidence="9 10">
        <text>(R)-pantoate + NADP(+) = 2-dehydropantoate + NADPH + H(+)</text>
        <dbReference type="Rhea" id="RHEA:16233"/>
        <dbReference type="ChEBI" id="CHEBI:11561"/>
        <dbReference type="ChEBI" id="CHEBI:15378"/>
        <dbReference type="ChEBI" id="CHEBI:15980"/>
        <dbReference type="ChEBI" id="CHEBI:57783"/>
        <dbReference type="ChEBI" id="CHEBI:58349"/>
        <dbReference type="EC" id="1.1.1.169"/>
    </reaction>
</comment>
<dbReference type="NCBIfam" id="TIGR00745">
    <property type="entry name" value="apbA_panE"/>
    <property type="match status" value="1"/>
</dbReference>
<evidence type="ECO:0000313" key="14">
    <source>
        <dbReference type="Proteomes" id="UP001596977"/>
    </source>
</evidence>
<dbReference type="Gene3D" id="3.40.50.720">
    <property type="entry name" value="NAD(P)-binding Rossmann-like Domain"/>
    <property type="match status" value="1"/>
</dbReference>
<reference evidence="14" key="1">
    <citation type="journal article" date="2019" name="Int. J. Syst. Evol. Microbiol.">
        <title>The Global Catalogue of Microorganisms (GCM) 10K type strain sequencing project: providing services to taxonomists for standard genome sequencing and annotation.</title>
        <authorList>
            <consortium name="The Broad Institute Genomics Platform"/>
            <consortium name="The Broad Institute Genome Sequencing Center for Infectious Disease"/>
            <person name="Wu L."/>
            <person name="Ma J."/>
        </authorList>
    </citation>
    <scope>NUCLEOTIDE SEQUENCE [LARGE SCALE GENOMIC DNA]</scope>
    <source>
        <strain evidence="14">CCUG 62982</strain>
    </source>
</reference>
<dbReference type="RefSeq" id="WP_264945701.1">
    <property type="nucleotide sequence ID" value="NZ_JAPDRA010000009.1"/>
</dbReference>
<dbReference type="EMBL" id="JBHTJG010000009">
    <property type="protein sequence ID" value="MFD0947929.1"/>
    <property type="molecule type" value="Genomic_DNA"/>
</dbReference>
<comment type="similarity">
    <text evidence="2 10">Belongs to the ketopantoate reductase family.</text>
</comment>
<accession>A0ABW3H9H8</accession>
<comment type="pathway">
    <text evidence="1 10">Cofactor biosynthesis; (R)-pantothenate biosynthesis; (R)-pantoate from 3-methyl-2-oxobutanoate: step 2/2.</text>
</comment>
<evidence type="ECO:0000256" key="3">
    <source>
        <dbReference type="ARBA" id="ARBA00013014"/>
    </source>
</evidence>
<dbReference type="EC" id="1.1.1.169" evidence="3 10"/>
<dbReference type="Pfam" id="PF02558">
    <property type="entry name" value="ApbA"/>
    <property type="match status" value="1"/>
</dbReference>
<protein>
    <recommendedName>
        <fullName evidence="4 10">2-dehydropantoate 2-reductase</fullName>
        <ecNumber evidence="3 10">1.1.1.169</ecNumber>
    </recommendedName>
    <alternativeName>
        <fullName evidence="8 10">Ketopantoate reductase</fullName>
    </alternativeName>
</protein>
<dbReference type="SUPFAM" id="SSF48179">
    <property type="entry name" value="6-phosphogluconate dehydrogenase C-terminal domain-like"/>
    <property type="match status" value="1"/>
</dbReference>
<evidence type="ECO:0000256" key="8">
    <source>
        <dbReference type="ARBA" id="ARBA00032024"/>
    </source>
</evidence>
<dbReference type="InterPro" id="IPR003710">
    <property type="entry name" value="ApbA"/>
</dbReference>
<sequence>MERIVVVGAGAMGCLFAARLGEAGARVTLIDVDRPRIALLNRDGIGIADERGSRRVRIPAALAGEVRDRPDLLILFVKAMHSGPAIASVAHLAGPGCHALTLQNGIGNAEALAEVFGAERTLMGVTDQPADLHGATEVRVTGHGRVWLGGFVAAAGGGADAAGALFARAGFETAVLADAAAAVWEKAAFNAALNVTAAITGATVGQLDCEEGRDIAMAVVRETVAVAQARGIAVDPGAISAKVAYALANHRNHKASMLQDRLAGRTTEIDAINGAIVRAAADAGLEAPVNATLAALMRMIDRGYLKLG</sequence>
<evidence type="ECO:0000256" key="2">
    <source>
        <dbReference type="ARBA" id="ARBA00007870"/>
    </source>
</evidence>
<comment type="function">
    <text evidence="10">Catalyzes the NADPH-dependent reduction of ketopantoate into pantoic acid.</text>
</comment>
<evidence type="ECO:0000256" key="10">
    <source>
        <dbReference type="RuleBase" id="RU362068"/>
    </source>
</evidence>